<keyword evidence="1" id="KW-1133">Transmembrane helix</keyword>
<dbReference type="AlphaFoldDB" id="A0A6C0J4Q4"/>
<proteinExistence type="predicted"/>
<keyword evidence="1" id="KW-0472">Membrane</keyword>
<sequence>MNFWLLCIPARTMLTLAPLYLEENQLELYSYLLFAIGISFIYLYFTDSRMNAFESSTGVTWWANYRIIHGLLYLIAAYYAYTNQPTIIPLLIDTLLGMLFWSLK</sequence>
<name>A0A6C0J4Q4_9ZZZZ</name>
<organism evidence="2">
    <name type="scientific">viral metagenome</name>
    <dbReference type="NCBI Taxonomy" id="1070528"/>
    <lineage>
        <taxon>unclassified sequences</taxon>
        <taxon>metagenomes</taxon>
        <taxon>organismal metagenomes</taxon>
    </lineage>
</organism>
<accession>A0A6C0J4Q4</accession>
<keyword evidence="1" id="KW-0812">Transmembrane</keyword>
<protein>
    <submittedName>
        <fullName evidence="2">Uncharacterized protein</fullName>
    </submittedName>
</protein>
<evidence type="ECO:0000313" key="2">
    <source>
        <dbReference type="EMBL" id="QHT99606.1"/>
    </source>
</evidence>
<feature type="transmembrane region" description="Helical" evidence="1">
    <location>
        <begin position="87"/>
        <end position="103"/>
    </location>
</feature>
<reference evidence="2" key="1">
    <citation type="journal article" date="2020" name="Nature">
        <title>Giant virus diversity and host interactions through global metagenomics.</title>
        <authorList>
            <person name="Schulz F."/>
            <person name="Roux S."/>
            <person name="Paez-Espino D."/>
            <person name="Jungbluth S."/>
            <person name="Walsh D.A."/>
            <person name="Denef V.J."/>
            <person name="McMahon K.D."/>
            <person name="Konstantinidis K.T."/>
            <person name="Eloe-Fadrosh E.A."/>
            <person name="Kyrpides N.C."/>
            <person name="Woyke T."/>
        </authorList>
    </citation>
    <scope>NUCLEOTIDE SEQUENCE</scope>
    <source>
        <strain evidence="2">GVMAG-M-3300025727-45</strain>
    </source>
</reference>
<dbReference type="EMBL" id="MN740311">
    <property type="protein sequence ID" value="QHT99606.1"/>
    <property type="molecule type" value="Genomic_DNA"/>
</dbReference>
<feature type="transmembrane region" description="Helical" evidence="1">
    <location>
        <begin position="65"/>
        <end position="81"/>
    </location>
</feature>
<feature type="transmembrane region" description="Helical" evidence="1">
    <location>
        <begin position="28"/>
        <end position="45"/>
    </location>
</feature>
<evidence type="ECO:0000256" key="1">
    <source>
        <dbReference type="SAM" id="Phobius"/>
    </source>
</evidence>